<keyword evidence="3" id="KW-1185">Reference proteome</keyword>
<dbReference type="AlphaFoldDB" id="A0A1B9IZY8"/>
<feature type="compositionally biased region" description="Polar residues" evidence="1">
    <location>
        <begin position="123"/>
        <end position="134"/>
    </location>
</feature>
<evidence type="ECO:0000313" key="2">
    <source>
        <dbReference type="EMBL" id="OCF61097.1"/>
    </source>
</evidence>
<organism evidence="2 3">
    <name type="scientific">Kwoniella mangroviensis CBS 10435</name>
    <dbReference type="NCBI Taxonomy" id="1331196"/>
    <lineage>
        <taxon>Eukaryota</taxon>
        <taxon>Fungi</taxon>
        <taxon>Dikarya</taxon>
        <taxon>Basidiomycota</taxon>
        <taxon>Agaricomycotina</taxon>
        <taxon>Tremellomycetes</taxon>
        <taxon>Tremellales</taxon>
        <taxon>Cryptococcaceae</taxon>
        <taxon>Kwoniella</taxon>
    </lineage>
</organism>
<feature type="compositionally biased region" description="Basic and acidic residues" evidence="1">
    <location>
        <begin position="93"/>
        <end position="104"/>
    </location>
</feature>
<accession>A0A1B9IZY8</accession>
<dbReference type="Proteomes" id="UP000092583">
    <property type="component" value="Unassembled WGS sequence"/>
</dbReference>
<evidence type="ECO:0000313" key="3">
    <source>
        <dbReference type="Proteomes" id="UP000092583"/>
    </source>
</evidence>
<gene>
    <name evidence="2" type="ORF">L486_00741</name>
</gene>
<proteinExistence type="predicted"/>
<feature type="region of interest" description="Disordered" evidence="1">
    <location>
        <begin position="1"/>
        <end position="204"/>
    </location>
</feature>
<name>A0A1B9IZY8_9TREE</name>
<dbReference type="EMBL" id="KI669459">
    <property type="protein sequence ID" value="OCF61097.1"/>
    <property type="molecule type" value="Genomic_DNA"/>
</dbReference>
<protein>
    <submittedName>
        <fullName evidence="2">Uncharacterized protein</fullName>
    </submittedName>
</protein>
<feature type="compositionally biased region" description="Gly residues" evidence="1">
    <location>
        <begin position="63"/>
        <end position="72"/>
    </location>
</feature>
<feature type="compositionally biased region" description="Low complexity" evidence="1">
    <location>
        <begin position="44"/>
        <end position="62"/>
    </location>
</feature>
<sequence>MEGNIDNARQYLNSGEGQGLKQQLFGGDQPTGDPQADAPSFDHQGNPGQPGQFGQEGQFGAVTGKGFGGGFTGNDQEGKRFGEVTGQGLGGALEEKKAEKKSDYEGMDVGDSTATGGYGKNAQGFSFSRQNQMGTDHDNHANPGGVYGNDDDHREGIKTGYSTPGYRKEGDDEEENARRLNQNVYGQQADDRGAKGNDYNEAEI</sequence>
<dbReference type="OrthoDB" id="2590936at2759"/>
<evidence type="ECO:0000256" key="1">
    <source>
        <dbReference type="SAM" id="MobiDB-lite"/>
    </source>
</evidence>
<reference evidence="3" key="2">
    <citation type="submission" date="2013-12" db="EMBL/GenBank/DDBJ databases">
        <title>Evolution of pathogenesis and genome organization in the Tremellales.</title>
        <authorList>
            <person name="Cuomo C."/>
            <person name="Litvintseva A."/>
            <person name="Heitman J."/>
            <person name="Chen Y."/>
            <person name="Sun S."/>
            <person name="Springer D."/>
            <person name="Dromer F."/>
            <person name="Young S."/>
            <person name="Zeng Q."/>
            <person name="Chapman S."/>
            <person name="Gujja S."/>
            <person name="Saif S."/>
            <person name="Birren B."/>
        </authorList>
    </citation>
    <scope>NUCLEOTIDE SEQUENCE [LARGE SCALE GENOMIC DNA]</scope>
    <source>
        <strain evidence="3">CBS 10435</strain>
    </source>
</reference>
<reference evidence="2 3" key="1">
    <citation type="submission" date="2013-07" db="EMBL/GenBank/DDBJ databases">
        <title>The Genome Sequence of Kwoniella mangroviensis CBS10435.</title>
        <authorList>
            <consortium name="The Broad Institute Genome Sequencing Platform"/>
            <person name="Cuomo C."/>
            <person name="Litvintseva A."/>
            <person name="Chen Y."/>
            <person name="Heitman J."/>
            <person name="Sun S."/>
            <person name="Springer D."/>
            <person name="Dromer F."/>
            <person name="Young S.K."/>
            <person name="Zeng Q."/>
            <person name="Gargeya S."/>
            <person name="Fitzgerald M."/>
            <person name="Abouelleil A."/>
            <person name="Alvarado L."/>
            <person name="Berlin A.M."/>
            <person name="Chapman S.B."/>
            <person name="Dewar J."/>
            <person name="Goldberg J."/>
            <person name="Griggs A."/>
            <person name="Gujja S."/>
            <person name="Hansen M."/>
            <person name="Howarth C."/>
            <person name="Imamovic A."/>
            <person name="Larimer J."/>
            <person name="McCowan C."/>
            <person name="Murphy C."/>
            <person name="Pearson M."/>
            <person name="Priest M."/>
            <person name="Roberts A."/>
            <person name="Saif S."/>
            <person name="Shea T."/>
            <person name="Sykes S."/>
            <person name="Wortman J."/>
            <person name="Nusbaum C."/>
            <person name="Birren B."/>
        </authorList>
    </citation>
    <scope>NUCLEOTIDE SEQUENCE [LARGE SCALE GENOMIC DNA]</scope>
    <source>
        <strain evidence="2 3">CBS 10435</strain>
    </source>
</reference>